<proteinExistence type="inferred from homology"/>
<dbReference type="Gene3D" id="3.30.70.100">
    <property type="match status" value="1"/>
</dbReference>
<feature type="active site" evidence="5">
    <location>
        <position position="36"/>
    </location>
</feature>
<dbReference type="PANTHER" id="PTHR47268">
    <property type="entry name" value="ACYLPHOSPHATASE"/>
    <property type="match status" value="1"/>
</dbReference>
<dbReference type="OrthoDB" id="9808093at2"/>
<feature type="active site" evidence="5">
    <location>
        <position position="18"/>
    </location>
</feature>
<dbReference type="KEGG" id="aqt:FN924_09475"/>
<dbReference type="PROSITE" id="PS00150">
    <property type="entry name" value="ACYLPHOSPHATASE_1"/>
    <property type="match status" value="1"/>
</dbReference>
<comment type="catalytic activity">
    <reaction evidence="4 5 6">
        <text>an acyl phosphate + H2O = a carboxylate + phosphate + H(+)</text>
        <dbReference type="Rhea" id="RHEA:14965"/>
        <dbReference type="ChEBI" id="CHEBI:15377"/>
        <dbReference type="ChEBI" id="CHEBI:15378"/>
        <dbReference type="ChEBI" id="CHEBI:29067"/>
        <dbReference type="ChEBI" id="CHEBI:43474"/>
        <dbReference type="ChEBI" id="CHEBI:59918"/>
        <dbReference type="EC" id="3.6.1.7"/>
    </reaction>
</comment>
<dbReference type="PROSITE" id="PS51160">
    <property type="entry name" value="ACYLPHOSPHATASE_3"/>
    <property type="match status" value="1"/>
</dbReference>
<dbReference type="InterPro" id="IPR020456">
    <property type="entry name" value="Acylphosphatase"/>
</dbReference>
<dbReference type="EMBL" id="CP041666">
    <property type="protein sequence ID" value="QDP40388.1"/>
    <property type="molecule type" value="Genomic_DNA"/>
</dbReference>
<comment type="similarity">
    <text evidence="1 7">Belongs to the acylphosphatase family.</text>
</comment>
<dbReference type="AlphaFoldDB" id="A0A516KG58"/>
<organism evidence="9 10">
    <name type="scientific">Radiobacillus deserti</name>
    <dbReference type="NCBI Taxonomy" id="2594883"/>
    <lineage>
        <taxon>Bacteria</taxon>
        <taxon>Bacillati</taxon>
        <taxon>Bacillota</taxon>
        <taxon>Bacilli</taxon>
        <taxon>Bacillales</taxon>
        <taxon>Bacillaceae</taxon>
        <taxon>Radiobacillus</taxon>
    </lineage>
</organism>
<evidence type="ECO:0000256" key="1">
    <source>
        <dbReference type="ARBA" id="ARBA00005614"/>
    </source>
</evidence>
<evidence type="ECO:0000256" key="3">
    <source>
        <dbReference type="ARBA" id="ARBA00015991"/>
    </source>
</evidence>
<evidence type="ECO:0000256" key="2">
    <source>
        <dbReference type="ARBA" id="ARBA00012150"/>
    </source>
</evidence>
<dbReference type="Pfam" id="PF00708">
    <property type="entry name" value="Acylphosphatase"/>
    <property type="match status" value="1"/>
</dbReference>
<evidence type="ECO:0000256" key="4">
    <source>
        <dbReference type="ARBA" id="ARBA00047645"/>
    </source>
</evidence>
<evidence type="ECO:0000259" key="8">
    <source>
        <dbReference type="PROSITE" id="PS51160"/>
    </source>
</evidence>
<dbReference type="GO" id="GO:0003998">
    <property type="term" value="F:acylphosphatase activity"/>
    <property type="evidence" value="ECO:0007669"/>
    <property type="project" value="UniProtKB-EC"/>
</dbReference>
<evidence type="ECO:0000256" key="7">
    <source>
        <dbReference type="RuleBase" id="RU004168"/>
    </source>
</evidence>
<keyword evidence="5 6" id="KW-0378">Hydrolase</keyword>
<dbReference type="InterPro" id="IPR001792">
    <property type="entry name" value="Acylphosphatase-like_dom"/>
</dbReference>
<evidence type="ECO:0000313" key="9">
    <source>
        <dbReference type="EMBL" id="QDP40388.1"/>
    </source>
</evidence>
<dbReference type="PANTHER" id="PTHR47268:SF4">
    <property type="entry name" value="ACYLPHOSPHATASE"/>
    <property type="match status" value="1"/>
</dbReference>
<sequence length="91" mass="10156">MISQHIVVHGKVQGVGFRATAQLKAKSYGLNGWVKNTNDGNVEMVVEGPEEDVEAFKSVIMEGLNPFAKVSKLEVIDQLEVSRFDDFQIKY</sequence>
<keyword evidence="10" id="KW-1185">Reference proteome</keyword>
<dbReference type="Proteomes" id="UP000315215">
    <property type="component" value="Chromosome"/>
</dbReference>
<evidence type="ECO:0000256" key="6">
    <source>
        <dbReference type="RuleBase" id="RU000553"/>
    </source>
</evidence>
<reference evidence="9 10" key="1">
    <citation type="submission" date="2019-07" db="EMBL/GenBank/DDBJ databases">
        <authorList>
            <person name="Li J."/>
        </authorList>
    </citation>
    <scope>NUCLEOTIDE SEQUENCE [LARGE SCALE GENOMIC DNA]</scope>
    <source>
        <strain evidence="9 10">TKL69</strain>
    </source>
</reference>
<dbReference type="RefSeq" id="WP_143893913.1">
    <property type="nucleotide sequence ID" value="NZ_CP041666.1"/>
</dbReference>
<protein>
    <recommendedName>
        <fullName evidence="3 5">Acylphosphatase</fullName>
        <ecNumber evidence="2 5">3.6.1.7</ecNumber>
    </recommendedName>
</protein>
<gene>
    <name evidence="9" type="ORF">FN924_09475</name>
</gene>
<dbReference type="EC" id="3.6.1.7" evidence="2 5"/>
<name>A0A516KG58_9BACI</name>
<dbReference type="PROSITE" id="PS00151">
    <property type="entry name" value="ACYLPHOSPHATASE_2"/>
    <property type="match status" value="1"/>
</dbReference>
<dbReference type="InterPro" id="IPR036046">
    <property type="entry name" value="Acylphosphatase-like_dom_sf"/>
</dbReference>
<evidence type="ECO:0000313" key="10">
    <source>
        <dbReference type="Proteomes" id="UP000315215"/>
    </source>
</evidence>
<dbReference type="PRINTS" id="PR00112">
    <property type="entry name" value="ACYLPHPHTASE"/>
</dbReference>
<dbReference type="InterPro" id="IPR017968">
    <property type="entry name" value="Acylphosphatase_CS"/>
</dbReference>
<dbReference type="SUPFAM" id="SSF54975">
    <property type="entry name" value="Acylphosphatase/BLUF domain-like"/>
    <property type="match status" value="1"/>
</dbReference>
<feature type="domain" description="Acylphosphatase-like" evidence="8">
    <location>
        <begin position="3"/>
        <end position="91"/>
    </location>
</feature>
<accession>A0A516KG58</accession>
<evidence type="ECO:0000256" key="5">
    <source>
        <dbReference type="PROSITE-ProRule" id="PRU00520"/>
    </source>
</evidence>